<comment type="function">
    <text evidence="6">Salivary chemokine-binding protein which binds to host chemokines.</text>
</comment>
<dbReference type="Gene3D" id="2.30.130.100">
    <property type="match status" value="1"/>
</dbReference>
<keyword evidence="3 6" id="KW-0732">Signal</keyword>
<evidence type="ECO:0000256" key="5">
    <source>
        <dbReference type="ARBA" id="ARBA00023180"/>
    </source>
</evidence>
<name>A0A6G5A4Z5_RHIMP</name>
<evidence type="ECO:0000256" key="3">
    <source>
        <dbReference type="ARBA" id="ARBA00022729"/>
    </source>
</evidence>
<dbReference type="GO" id="GO:0019957">
    <property type="term" value="F:C-C chemokine binding"/>
    <property type="evidence" value="ECO:0007669"/>
    <property type="project" value="InterPro"/>
</dbReference>
<comment type="subcellular location">
    <subcellularLocation>
        <location evidence="1 6">Secreted</location>
    </subcellularLocation>
</comment>
<dbReference type="AlphaFoldDB" id="A0A6G5A4Z5"/>
<feature type="compositionally biased region" description="Low complexity" evidence="7">
    <location>
        <begin position="1"/>
        <end position="29"/>
    </location>
</feature>
<keyword evidence="5 6" id="KW-0325">Glycoprotein</keyword>
<evidence type="ECO:0000256" key="7">
    <source>
        <dbReference type="SAM" id="MobiDB-lite"/>
    </source>
</evidence>
<accession>A0A6G5A4Z5</accession>
<proteinExistence type="predicted"/>
<evidence type="ECO:0000256" key="4">
    <source>
        <dbReference type="ARBA" id="ARBA00023157"/>
    </source>
</evidence>
<evidence type="ECO:0000256" key="1">
    <source>
        <dbReference type="ARBA" id="ARBA00004613"/>
    </source>
</evidence>
<evidence type="ECO:0000256" key="2">
    <source>
        <dbReference type="ARBA" id="ARBA00022525"/>
    </source>
</evidence>
<dbReference type="VEuPathDB" id="VectorBase:LOC119179951"/>
<reference evidence="8" key="1">
    <citation type="submission" date="2020-03" db="EMBL/GenBank/DDBJ databases">
        <title>A transcriptome and proteome of the tick Rhipicephalus microplus shaped by the genetic composition of its hosts and developmental stage.</title>
        <authorList>
            <person name="Garcia G.R."/>
            <person name="Ribeiro J.M.C."/>
            <person name="Maruyama S.R."/>
            <person name="Gardinasse L.G."/>
            <person name="Nelson K."/>
            <person name="Ferreira B.R."/>
            <person name="Andrade T.G."/>
            <person name="Santos I.K.F.M."/>
        </authorList>
    </citation>
    <scope>NUCLEOTIDE SEQUENCE</scope>
    <source>
        <strain evidence="8">NSGR</strain>
        <tissue evidence="8">Salivary glands</tissue>
    </source>
</reference>
<organism evidence="8">
    <name type="scientific">Rhipicephalus microplus</name>
    <name type="common">Cattle tick</name>
    <name type="synonym">Boophilus microplus</name>
    <dbReference type="NCBI Taxonomy" id="6941"/>
    <lineage>
        <taxon>Eukaryota</taxon>
        <taxon>Metazoa</taxon>
        <taxon>Ecdysozoa</taxon>
        <taxon>Arthropoda</taxon>
        <taxon>Chelicerata</taxon>
        <taxon>Arachnida</taxon>
        <taxon>Acari</taxon>
        <taxon>Parasitiformes</taxon>
        <taxon>Ixodida</taxon>
        <taxon>Ixodoidea</taxon>
        <taxon>Ixodidae</taxon>
        <taxon>Rhipicephalinae</taxon>
        <taxon>Rhipicephalus</taxon>
        <taxon>Boophilus</taxon>
    </lineage>
</organism>
<dbReference type="InterPro" id="IPR045797">
    <property type="entry name" value="EVA_Class_A"/>
</dbReference>
<keyword evidence="2 6" id="KW-0964">Secreted</keyword>
<protein>
    <recommendedName>
        <fullName evidence="6">Evasin</fullName>
    </recommendedName>
</protein>
<feature type="region of interest" description="Disordered" evidence="7">
    <location>
        <begin position="1"/>
        <end position="32"/>
    </location>
</feature>
<keyword evidence="4 6" id="KW-1015">Disulfide bond</keyword>
<evidence type="ECO:0000256" key="6">
    <source>
        <dbReference type="RuleBase" id="RU369006"/>
    </source>
</evidence>
<dbReference type="EMBL" id="GIKN01002993">
    <property type="protein sequence ID" value="NIE45266.1"/>
    <property type="molecule type" value="Transcribed_RNA"/>
</dbReference>
<sequence length="137" mass="15373">MTTPSTTTTTSPSTSTTPTTTTTLSTTTTRDARQGGNERFAVIVNKRGCIRRVLSSYGSLYPASCLVRCPLYDKIMPDGRTCLKVIRNQLQERRSVAKLRCWKGYCRDGVCVTTHFSQQCEVPKNRTFTRRPDLLAE</sequence>
<dbReference type="GO" id="GO:0005576">
    <property type="term" value="C:extracellular region"/>
    <property type="evidence" value="ECO:0007669"/>
    <property type="project" value="UniProtKB-SubCell"/>
</dbReference>
<evidence type="ECO:0000313" key="8">
    <source>
        <dbReference type="EMBL" id="NIE45266.1"/>
    </source>
</evidence>
<dbReference type="Pfam" id="PF19429">
    <property type="entry name" value="EVA_Class_A"/>
    <property type="match status" value="1"/>
</dbReference>